<dbReference type="Gene3D" id="3.90.76.10">
    <property type="entry name" value="Dipeptide-binding Protein, Domain 1"/>
    <property type="match status" value="1"/>
</dbReference>
<dbReference type="InterPro" id="IPR030678">
    <property type="entry name" value="Peptide/Ni-bd"/>
</dbReference>
<dbReference type="InterPro" id="IPR000914">
    <property type="entry name" value="SBP_5_dom"/>
</dbReference>
<comment type="subcellular location">
    <subcellularLocation>
        <location evidence="1">Periplasm</location>
    </subcellularLocation>
</comment>
<dbReference type="Proteomes" id="UP000048984">
    <property type="component" value="Unassembled WGS sequence"/>
</dbReference>
<dbReference type="GO" id="GO:0043190">
    <property type="term" value="C:ATP-binding cassette (ABC) transporter complex"/>
    <property type="evidence" value="ECO:0007669"/>
    <property type="project" value="InterPro"/>
</dbReference>
<evidence type="ECO:0000313" key="4">
    <source>
        <dbReference type="EMBL" id="KPL55024.1"/>
    </source>
</evidence>
<proteinExistence type="inferred from homology"/>
<dbReference type="InterPro" id="IPR006311">
    <property type="entry name" value="TAT_signal"/>
</dbReference>
<dbReference type="GO" id="GO:0030288">
    <property type="term" value="C:outer membrane-bounded periplasmic space"/>
    <property type="evidence" value="ECO:0007669"/>
    <property type="project" value="UniProtKB-ARBA"/>
</dbReference>
<evidence type="ECO:0000259" key="3">
    <source>
        <dbReference type="Pfam" id="PF00496"/>
    </source>
</evidence>
<accession>A0A0P6VQG4</accession>
<gene>
    <name evidence="4" type="ORF">ABB55_24680</name>
</gene>
<dbReference type="PROSITE" id="PS51318">
    <property type="entry name" value="TAT"/>
    <property type="match status" value="1"/>
</dbReference>
<name>A0A0P6VQG4_9HYPH</name>
<feature type="domain" description="Solute-binding protein family 5" evidence="3">
    <location>
        <begin position="93"/>
        <end position="435"/>
    </location>
</feature>
<dbReference type="SUPFAM" id="SSF53850">
    <property type="entry name" value="Periplasmic binding protein-like II"/>
    <property type="match status" value="1"/>
</dbReference>
<dbReference type="AlphaFoldDB" id="A0A0P6VQG4"/>
<reference evidence="4 5" key="2">
    <citation type="submission" date="2015-10" db="EMBL/GenBank/DDBJ databases">
        <title>Draft Genome Sequence of Prosthecomicrobium hirschii ATCC 27832.</title>
        <authorList>
            <person name="Daniel J."/>
            <person name="Givan S.A."/>
            <person name="Brun Y.V."/>
            <person name="Brown P.J."/>
        </authorList>
    </citation>
    <scope>NUCLEOTIDE SEQUENCE [LARGE SCALE GENOMIC DNA]</scope>
    <source>
        <strain evidence="4 5">16</strain>
    </source>
</reference>
<dbReference type="GO" id="GO:0015833">
    <property type="term" value="P:peptide transport"/>
    <property type="evidence" value="ECO:0007669"/>
    <property type="project" value="TreeGrafter"/>
</dbReference>
<evidence type="ECO:0000313" key="5">
    <source>
        <dbReference type="Proteomes" id="UP000048984"/>
    </source>
</evidence>
<dbReference type="STRING" id="665126.ABB55_24680"/>
<comment type="similarity">
    <text evidence="2">Belongs to the bacterial solute-binding protein 5 family.</text>
</comment>
<dbReference type="RefSeq" id="WP_054361191.1">
    <property type="nucleotide sequence ID" value="NZ_LJYW01000001.1"/>
</dbReference>
<reference evidence="4 5" key="1">
    <citation type="submission" date="2015-09" db="EMBL/GenBank/DDBJ databases">
        <authorList>
            <person name="Jackson K.R."/>
            <person name="Lunt B.L."/>
            <person name="Fisher J.N.B."/>
            <person name="Gardner A.V."/>
            <person name="Bailey M.E."/>
            <person name="Deus L.M."/>
            <person name="Earl A.S."/>
            <person name="Gibby P.D."/>
            <person name="Hartmann K.A."/>
            <person name="Liu J.E."/>
            <person name="Manci A.M."/>
            <person name="Nielsen D.A."/>
            <person name="Solomon M.B."/>
            <person name="Breakwell D.P."/>
            <person name="Burnett S.H."/>
            <person name="Grose J.H."/>
        </authorList>
    </citation>
    <scope>NUCLEOTIDE SEQUENCE [LARGE SCALE GENOMIC DNA]</scope>
    <source>
        <strain evidence="4 5">16</strain>
    </source>
</reference>
<organism evidence="4 5">
    <name type="scientific">Prosthecodimorpha hirschii</name>
    <dbReference type="NCBI Taxonomy" id="665126"/>
    <lineage>
        <taxon>Bacteria</taxon>
        <taxon>Pseudomonadati</taxon>
        <taxon>Pseudomonadota</taxon>
        <taxon>Alphaproteobacteria</taxon>
        <taxon>Hyphomicrobiales</taxon>
        <taxon>Ancalomicrobiaceae</taxon>
        <taxon>Prosthecodimorpha</taxon>
    </lineage>
</organism>
<dbReference type="Pfam" id="PF00496">
    <property type="entry name" value="SBP_bac_5"/>
    <property type="match status" value="1"/>
</dbReference>
<sequence>MSITIDRRTFLAGTATAALTAAWGGPALAQQGPRDKITVRIDRDLANLDPAYRTGPWDANVCRVVYQRLMKQKVNSAELELDAAEKIDQLSPTEIGFTLKPGLMFTDGYGEMTAEDVKFSFERMGLPPKEGQKESPYKADWGGLKAVEVTGKYTGKIVLEKPRANIFTTVIGDVSGCIVSKAAVEKLGADYATKPVGTGPYRLTAIERQRGATLTRNPAYKGPAPALQEIAIRFISDPRTTDLALRSGEIDFAILAPAVAEPLKSVAGLTVSEQPSIAYVWLGMNVEKGPLADLKVRQAIRLGLDVDQMLAAGYNGKAPRLNTLLPPQIFGHWKEAPVYKRNVAEAKKLLAEAGVSGLKLKLTILNQPAYQNMALVARALLAEIGVTIEVDAQEGGTYWNAGNGDSGKNLDLFLLRFNGKHDPNFIMQWFVSGQTGTWNWQRWQNKDYDALFAAAAVELDPAKRGEMVVKAQQLMDQSAAFVWLTNEVNVLVHRSWLKPAGVPGWLDWQYDSWGLGA</sequence>
<evidence type="ECO:0000256" key="1">
    <source>
        <dbReference type="ARBA" id="ARBA00004418"/>
    </source>
</evidence>
<dbReference type="Gene3D" id="3.10.105.10">
    <property type="entry name" value="Dipeptide-binding Protein, Domain 3"/>
    <property type="match status" value="1"/>
</dbReference>
<protein>
    <recommendedName>
        <fullName evidence="3">Solute-binding protein family 5 domain-containing protein</fullName>
    </recommendedName>
</protein>
<dbReference type="EMBL" id="LJYW01000001">
    <property type="protein sequence ID" value="KPL55024.1"/>
    <property type="molecule type" value="Genomic_DNA"/>
</dbReference>
<dbReference type="Gene3D" id="3.40.190.10">
    <property type="entry name" value="Periplasmic binding protein-like II"/>
    <property type="match status" value="1"/>
</dbReference>
<keyword evidence="5" id="KW-1185">Reference proteome</keyword>
<dbReference type="PIRSF" id="PIRSF002741">
    <property type="entry name" value="MppA"/>
    <property type="match status" value="1"/>
</dbReference>
<dbReference type="PANTHER" id="PTHR30290">
    <property type="entry name" value="PERIPLASMIC BINDING COMPONENT OF ABC TRANSPORTER"/>
    <property type="match status" value="1"/>
</dbReference>
<dbReference type="InterPro" id="IPR039424">
    <property type="entry name" value="SBP_5"/>
</dbReference>
<evidence type="ECO:0000256" key="2">
    <source>
        <dbReference type="ARBA" id="ARBA00005695"/>
    </source>
</evidence>
<comment type="caution">
    <text evidence="4">The sequence shown here is derived from an EMBL/GenBank/DDBJ whole genome shotgun (WGS) entry which is preliminary data.</text>
</comment>
<dbReference type="GO" id="GO:1904680">
    <property type="term" value="F:peptide transmembrane transporter activity"/>
    <property type="evidence" value="ECO:0007669"/>
    <property type="project" value="TreeGrafter"/>
</dbReference>